<dbReference type="EMBL" id="UGQC01000001">
    <property type="protein sequence ID" value="STZ00129.1"/>
    <property type="molecule type" value="Genomic_DNA"/>
</dbReference>
<reference evidence="3" key="1">
    <citation type="submission" date="2017-03" db="EMBL/GenBank/DDBJ databases">
        <title>Draft genome sequence of Moraxella equi CCUG 4950T type strain.</title>
        <authorList>
            <person name="Salva-Serra F."/>
            <person name="Engstrom-Jakobsson H."/>
            <person name="Thorell K."/>
            <person name="Jaen-Luchoro D."/>
            <person name="Gonzales-Siles L."/>
            <person name="Karlsson R."/>
            <person name="Yazdan S."/>
            <person name="Boulund F."/>
            <person name="Johnning A."/>
            <person name="Engstrand L."/>
            <person name="Kristiansson E."/>
            <person name="Moore E."/>
        </authorList>
    </citation>
    <scope>NUCLEOTIDE SEQUENCE [LARGE SCALE GENOMIC DNA]</scope>
    <source>
        <strain evidence="3">CCUG 4441</strain>
    </source>
</reference>
<gene>
    <name evidence="1" type="ORF">B5J94_01990</name>
    <name evidence="2" type="ORF">NCTC7911_01514</name>
</gene>
<accession>A0A1V4H1Z0</accession>
<dbReference type="PROSITE" id="PS51257">
    <property type="entry name" value="PROKAR_LIPOPROTEIN"/>
    <property type="match status" value="1"/>
</dbReference>
<keyword evidence="4" id="KW-1185">Reference proteome</keyword>
<dbReference type="RefSeq" id="WP_062501128.1">
    <property type="nucleotide sequence ID" value="NZ_MXAN01000009.1"/>
</dbReference>
<dbReference type="EMBL" id="MXAN01000009">
    <property type="protein sequence ID" value="OPH38932.1"/>
    <property type="molecule type" value="Genomic_DNA"/>
</dbReference>
<organism evidence="1 3">
    <name type="scientific">Moraxella lacunata</name>
    <dbReference type="NCBI Taxonomy" id="477"/>
    <lineage>
        <taxon>Bacteria</taxon>
        <taxon>Pseudomonadati</taxon>
        <taxon>Pseudomonadota</taxon>
        <taxon>Gammaproteobacteria</taxon>
        <taxon>Moraxellales</taxon>
        <taxon>Moraxellaceae</taxon>
        <taxon>Moraxella</taxon>
    </lineage>
</organism>
<sequence length="68" mass="7808">MKLPLIILLVLTTMLTACKKGPAEGGELIILKDNKPCFYLNDAKFETEKHKIINFFRKYNSSAKIQQH</sequence>
<evidence type="ECO:0000313" key="4">
    <source>
        <dbReference type="Proteomes" id="UP000254107"/>
    </source>
</evidence>
<reference evidence="2 4" key="3">
    <citation type="submission" date="2018-06" db="EMBL/GenBank/DDBJ databases">
        <authorList>
            <consortium name="Pathogen Informatics"/>
            <person name="Doyle S."/>
        </authorList>
    </citation>
    <scope>NUCLEOTIDE SEQUENCE [LARGE SCALE GENOMIC DNA]</scope>
    <source>
        <strain evidence="2 4">NCTC7911</strain>
    </source>
</reference>
<protein>
    <recommendedName>
        <fullName evidence="5">Lipoprotein</fullName>
    </recommendedName>
</protein>
<proteinExistence type="predicted"/>
<dbReference type="AlphaFoldDB" id="A0A1V4H1Z0"/>
<evidence type="ECO:0000313" key="2">
    <source>
        <dbReference type="EMBL" id="STZ00129.1"/>
    </source>
</evidence>
<evidence type="ECO:0000313" key="1">
    <source>
        <dbReference type="EMBL" id="OPH38932.1"/>
    </source>
</evidence>
<name>A0A1V4H1Z0_MORLA</name>
<evidence type="ECO:0008006" key="5">
    <source>
        <dbReference type="Google" id="ProtNLM"/>
    </source>
</evidence>
<dbReference type="Proteomes" id="UP000191025">
    <property type="component" value="Unassembled WGS sequence"/>
</dbReference>
<dbReference type="GeneID" id="302270100"/>
<evidence type="ECO:0000313" key="3">
    <source>
        <dbReference type="Proteomes" id="UP000191025"/>
    </source>
</evidence>
<dbReference type="Proteomes" id="UP000254107">
    <property type="component" value="Unassembled WGS sequence"/>
</dbReference>
<reference evidence="1" key="2">
    <citation type="submission" date="2017-03" db="EMBL/GenBank/DDBJ databases">
        <authorList>
            <person name="Afonso C.L."/>
            <person name="Miller P.J."/>
            <person name="Scott M.A."/>
            <person name="Spackman E."/>
            <person name="Goraichik I."/>
            <person name="Dimitrov K.M."/>
            <person name="Suarez D.L."/>
            <person name="Swayne D.E."/>
        </authorList>
    </citation>
    <scope>NUCLEOTIDE SEQUENCE</scope>
    <source>
        <strain evidence="1">CCUG 4441</strain>
    </source>
</reference>